<proteinExistence type="inferred from homology"/>
<feature type="compositionally biased region" description="Basic and acidic residues" evidence="6">
    <location>
        <begin position="739"/>
        <end position="749"/>
    </location>
</feature>
<evidence type="ECO:0000256" key="3">
    <source>
        <dbReference type="ARBA" id="ARBA00022803"/>
    </source>
</evidence>
<dbReference type="SMART" id="SM00028">
    <property type="entry name" value="TPR"/>
    <property type="match status" value="5"/>
</dbReference>
<evidence type="ECO:0000256" key="5">
    <source>
        <dbReference type="PROSITE-ProRule" id="PRU00339"/>
    </source>
</evidence>
<name>A0A8H7S882_9FUNG</name>
<evidence type="ECO:0000256" key="4">
    <source>
        <dbReference type="ARBA" id="ARBA00038251"/>
    </source>
</evidence>
<keyword evidence="2" id="KW-0677">Repeat</keyword>
<feature type="compositionally biased region" description="Low complexity" evidence="6">
    <location>
        <begin position="667"/>
        <end position="692"/>
    </location>
</feature>
<organism evidence="7 8">
    <name type="scientific">Circinella minor</name>
    <dbReference type="NCBI Taxonomy" id="1195481"/>
    <lineage>
        <taxon>Eukaryota</taxon>
        <taxon>Fungi</taxon>
        <taxon>Fungi incertae sedis</taxon>
        <taxon>Mucoromycota</taxon>
        <taxon>Mucoromycotina</taxon>
        <taxon>Mucoromycetes</taxon>
        <taxon>Mucorales</taxon>
        <taxon>Lichtheimiaceae</taxon>
        <taxon>Circinella</taxon>
    </lineage>
</organism>
<evidence type="ECO:0000313" key="7">
    <source>
        <dbReference type="EMBL" id="KAG2224426.1"/>
    </source>
</evidence>
<protein>
    <recommendedName>
        <fullName evidence="9">TPR-like protein</fullName>
    </recommendedName>
</protein>
<evidence type="ECO:0000256" key="6">
    <source>
        <dbReference type="SAM" id="MobiDB-lite"/>
    </source>
</evidence>
<dbReference type="InterPro" id="IPR051722">
    <property type="entry name" value="Endocytosis_PI4K-reg_protein"/>
</dbReference>
<dbReference type="PROSITE" id="PS50005">
    <property type="entry name" value="TPR"/>
    <property type="match status" value="1"/>
</dbReference>
<feature type="repeat" description="TPR" evidence="5">
    <location>
        <begin position="989"/>
        <end position="1022"/>
    </location>
</feature>
<keyword evidence="3 5" id="KW-0802">TPR repeat</keyword>
<gene>
    <name evidence="7" type="ORF">INT45_002965</name>
</gene>
<feature type="region of interest" description="Disordered" evidence="6">
    <location>
        <begin position="667"/>
        <end position="769"/>
    </location>
</feature>
<evidence type="ECO:0000313" key="8">
    <source>
        <dbReference type="Proteomes" id="UP000646827"/>
    </source>
</evidence>
<dbReference type="InterPro" id="IPR011990">
    <property type="entry name" value="TPR-like_helical_dom_sf"/>
</dbReference>
<reference evidence="7 8" key="1">
    <citation type="submission" date="2020-12" db="EMBL/GenBank/DDBJ databases">
        <title>Metabolic potential, ecology and presence of endohyphal bacteria is reflected in genomic diversity of Mucoromycotina.</title>
        <authorList>
            <person name="Muszewska A."/>
            <person name="Okrasinska A."/>
            <person name="Steczkiewicz K."/>
            <person name="Drgas O."/>
            <person name="Orlowska M."/>
            <person name="Perlinska-Lenart U."/>
            <person name="Aleksandrzak-Piekarczyk T."/>
            <person name="Szatraj K."/>
            <person name="Zielenkiewicz U."/>
            <person name="Pilsyk S."/>
            <person name="Malc E."/>
            <person name="Mieczkowski P."/>
            <person name="Kruszewska J.S."/>
            <person name="Biernat P."/>
            <person name="Pawlowska J."/>
        </authorList>
    </citation>
    <scope>NUCLEOTIDE SEQUENCE [LARGE SCALE GENOMIC DNA]</scope>
    <source>
        <strain evidence="7 8">CBS 142.35</strain>
    </source>
</reference>
<dbReference type="InterPro" id="IPR013105">
    <property type="entry name" value="TPR_2"/>
</dbReference>
<feature type="region of interest" description="Disordered" evidence="6">
    <location>
        <begin position="783"/>
        <end position="815"/>
    </location>
</feature>
<comment type="function">
    <text evidence="1">Involved in endocytosis.</text>
</comment>
<evidence type="ECO:0000256" key="2">
    <source>
        <dbReference type="ARBA" id="ARBA00022737"/>
    </source>
</evidence>
<dbReference type="Pfam" id="PF14559">
    <property type="entry name" value="TPR_19"/>
    <property type="match status" value="1"/>
</dbReference>
<dbReference type="InterPro" id="IPR019734">
    <property type="entry name" value="TPR_rpt"/>
</dbReference>
<dbReference type="PANTHER" id="PTHR23083:SF464">
    <property type="entry name" value="TETRATRICOPEPTIDE REPEAT DOMAIN 7, ISOFORM A"/>
    <property type="match status" value="1"/>
</dbReference>
<keyword evidence="8" id="KW-1185">Reference proteome</keyword>
<comment type="caution">
    <text evidence="7">The sequence shown here is derived from an EMBL/GenBank/DDBJ whole genome shotgun (WGS) entry which is preliminary data.</text>
</comment>
<dbReference type="SUPFAM" id="SSF48452">
    <property type="entry name" value="TPR-like"/>
    <property type="match status" value="1"/>
</dbReference>
<dbReference type="Proteomes" id="UP000646827">
    <property type="component" value="Unassembled WGS sequence"/>
</dbReference>
<dbReference type="Pfam" id="PF07719">
    <property type="entry name" value="TPR_2"/>
    <property type="match status" value="1"/>
</dbReference>
<accession>A0A8H7S882</accession>
<dbReference type="AlphaFoldDB" id="A0A8H7S882"/>
<dbReference type="PANTHER" id="PTHR23083">
    <property type="entry name" value="TETRATRICOPEPTIDE REPEAT PROTEIN, TPR"/>
    <property type="match status" value="1"/>
</dbReference>
<comment type="similarity">
    <text evidence="4">Belongs to the YPP1 family.</text>
</comment>
<feature type="compositionally biased region" description="Polar residues" evidence="6">
    <location>
        <begin position="752"/>
        <end position="761"/>
    </location>
</feature>
<feature type="compositionally biased region" description="Polar residues" evidence="6">
    <location>
        <begin position="713"/>
        <end position="727"/>
    </location>
</feature>
<feature type="compositionally biased region" description="Polar residues" evidence="6">
    <location>
        <begin position="806"/>
        <end position="815"/>
    </location>
</feature>
<evidence type="ECO:0008006" key="9">
    <source>
        <dbReference type="Google" id="ProtNLM"/>
    </source>
</evidence>
<sequence>MENKATQSAIDLDIARCRGEWSSIPQLAQRYKKYHPDETVLDIAACIEAEFIEQTQTQKQRSTGEEHINDTPDSIYISPSLNSNQTQSFIQRLIDITHGKKDNLELPDDRQGQFAKIILARIYFESGDYDKALESLQNLALRIEDATSGYGLVLLIQARAIKGICYEKQDNISMAIDAFSTAWDVVEQHLKEKSETLWYWIEECLYHGILLQLRTRSSPLRLMQAYLKLAKTYWSNSWRTYKQWVIFNIYVRYISKFDSPYENDNSLSGNELEDVIPVMDILRKLFRSLVLVSTNNELNQRTLELANLTSNVHDRVGWGDVRHLRRVLQFLYQAKEYTFNNANITRHLLLTLLRLGEFNEAKYTFASYMDLVGASDIDNIDEPKHYDVIEISRRMGLANETKEGFLSVCFAGTELYGHIYGDGKMATMIMHVALNVVEEELQNYGEQDNGLDTGLVARVYRVHGAACGVYARQCDDPETRSEYHSKSIESLTKAIRLDEEHPSWHTHYEYAVELASTRSLYDAATAISKSIQLNPNHLPSWHLLALLHSCQENNEPQALQTLEAGLNHSALSSDYNQMVAGSAPVLSWNKNEKSVSQYMTLAESHLAMTMTQVQLLEKLEGPDAILDLYTDLFSIYAKLATHLNDGAIPNESVIEDGLQHLEDTMSMNGRQNSMNGGNGMGSRRSSRSLSLSKMDPRRRSNSVSNNSSRPTEFGNNTETPPVSSSGTGLKPPRRMKSSSSDETRSDRKGSFSGRTRSSSINREGMSIRKKSMQLIDMGFARRMGSTTQHSSKNQSSGSALYDEKQQQNTPNSEASSATLMSLLTPSFSAASMGTPERRPSNTSPTISALLNKPTQFYTRYQRDRWYHLLVKLWLMSTTTFIRAGRLEEATKAIVEAEQQLLAGQMNDASVWYQLGMVCIQKSKKLSSSQGDKEKLHDTGLDALKKALAIDPDHIEALVAMARCFIDLEEWELAEGLLDRATRGYGWDHAEAWYYLGVCYRHDHNLEQAKNCFQYAVELNETTPLQSFSQLPRFVQ</sequence>
<feature type="compositionally biased region" description="Polar residues" evidence="6">
    <location>
        <begin position="784"/>
        <end position="798"/>
    </location>
</feature>
<evidence type="ECO:0000256" key="1">
    <source>
        <dbReference type="ARBA" id="ARBA00002550"/>
    </source>
</evidence>
<dbReference type="OrthoDB" id="29013at2759"/>
<dbReference type="EMBL" id="JAEPRB010000043">
    <property type="protein sequence ID" value="KAG2224426.1"/>
    <property type="molecule type" value="Genomic_DNA"/>
</dbReference>
<dbReference type="Gene3D" id="1.25.40.10">
    <property type="entry name" value="Tetratricopeptide repeat domain"/>
    <property type="match status" value="3"/>
</dbReference>